<organism evidence="2 3">
    <name type="scientific">Robertmurraya mangrovi</name>
    <dbReference type="NCBI Taxonomy" id="3098077"/>
    <lineage>
        <taxon>Bacteria</taxon>
        <taxon>Bacillati</taxon>
        <taxon>Bacillota</taxon>
        <taxon>Bacilli</taxon>
        <taxon>Bacillales</taxon>
        <taxon>Bacillaceae</taxon>
        <taxon>Robertmurraya</taxon>
    </lineage>
</organism>
<evidence type="ECO:0000313" key="3">
    <source>
        <dbReference type="Proteomes" id="UP001290455"/>
    </source>
</evidence>
<protein>
    <submittedName>
        <fullName evidence="2">DUF1540 domain-containing protein</fullName>
    </submittedName>
</protein>
<reference evidence="2 3" key="1">
    <citation type="submission" date="2023-11" db="EMBL/GenBank/DDBJ databases">
        <title>Bacillus jintuensis, isolated from a mudflat on the Beibu Gulf coast.</title>
        <authorList>
            <person name="Li M."/>
        </authorList>
    </citation>
    <scope>NUCLEOTIDE SEQUENCE [LARGE SCALE GENOMIC DNA]</scope>
    <source>
        <strain evidence="2 3">31A1R</strain>
    </source>
</reference>
<accession>A0ABU5J3P7</accession>
<dbReference type="RefSeq" id="WP_322448342.1">
    <property type="nucleotide sequence ID" value="NZ_JAXOFX010000019.1"/>
</dbReference>
<keyword evidence="3" id="KW-1185">Reference proteome</keyword>
<dbReference type="Pfam" id="PF07561">
    <property type="entry name" value="DUF1540"/>
    <property type="match status" value="1"/>
</dbReference>
<dbReference type="InterPro" id="IPR011437">
    <property type="entry name" value="DUF1540"/>
</dbReference>
<dbReference type="Proteomes" id="UP001290455">
    <property type="component" value="Unassembled WGS sequence"/>
</dbReference>
<evidence type="ECO:0000259" key="1">
    <source>
        <dbReference type="Pfam" id="PF07561"/>
    </source>
</evidence>
<evidence type="ECO:0000313" key="2">
    <source>
        <dbReference type="EMBL" id="MDZ5474050.1"/>
    </source>
</evidence>
<feature type="domain" description="DUF1540" evidence="1">
    <location>
        <begin position="5"/>
        <end position="47"/>
    </location>
</feature>
<comment type="caution">
    <text evidence="2">The sequence shown here is derived from an EMBL/GenBank/DDBJ whole genome shotgun (WGS) entry which is preliminary data.</text>
</comment>
<sequence length="52" mass="5654">MALDVLCEVSNCVHNEGGEKCGADEIFVVSHRGNKADNSRETDCKTFEPQGL</sequence>
<proteinExistence type="predicted"/>
<gene>
    <name evidence="2" type="ORF">SM124_20210</name>
</gene>
<name>A0ABU5J3P7_9BACI</name>
<dbReference type="EMBL" id="JAXOFX010000019">
    <property type="protein sequence ID" value="MDZ5474050.1"/>
    <property type="molecule type" value="Genomic_DNA"/>
</dbReference>